<dbReference type="EMBL" id="KN823023">
    <property type="protein sequence ID" value="KIO26526.1"/>
    <property type="molecule type" value="Genomic_DNA"/>
</dbReference>
<keyword evidence="6" id="KW-0464">Manganese</keyword>
<keyword evidence="5" id="KW-0460">Magnesium</keyword>
<dbReference type="GO" id="GO:0046872">
    <property type="term" value="F:metal ion binding"/>
    <property type="evidence" value="ECO:0007669"/>
    <property type="project" value="UniProtKB-KW"/>
</dbReference>
<dbReference type="HOGENOM" id="CLU_076940_0_0_1"/>
<dbReference type="InterPro" id="IPR000086">
    <property type="entry name" value="NUDIX_hydrolase_dom"/>
</dbReference>
<dbReference type="Pfam" id="PF00293">
    <property type="entry name" value="NUDIX"/>
    <property type="match status" value="1"/>
</dbReference>
<comment type="cofactor">
    <cofactor evidence="2">
        <name>Mg(2+)</name>
        <dbReference type="ChEBI" id="CHEBI:18420"/>
    </cofactor>
</comment>
<evidence type="ECO:0000259" key="7">
    <source>
        <dbReference type="PROSITE" id="PS51462"/>
    </source>
</evidence>
<dbReference type="Gene3D" id="3.90.79.10">
    <property type="entry name" value="Nucleoside Triphosphate Pyrophosphohydrolase"/>
    <property type="match status" value="1"/>
</dbReference>
<keyword evidence="4" id="KW-0378">Hydrolase</keyword>
<dbReference type="OrthoDB" id="206213at2759"/>
<dbReference type="InterPro" id="IPR015797">
    <property type="entry name" value="NUDIX_hydrolase-like_dom_sf"/>
</dbReference>
<evidence type="ECO:0000256" key="2">
    <source>
        <dbReference type="ARBA" id="ARBA00001946"/>
    </source>
</evidence>
<feature type="domain" description="Nudix hydrolase" evidence="7">
    <location>
        <begin position="48"/>
        <end position="190"/>
    </location>
</feature>
<comment type="cofactor">
    <cofactor evidence="1">
        <name>Mn(2+)</name>
        <dbReference type="ChEBI" id="CHEBI:29035"/>
    </cofactor>
</comment>
<dbReference type="GO" id="GO:0015938">
    <property type="term" value="P:coenzyme A catabolic process"/>
    <property type="evidence" value="ECO:0007669"/>
    <property type="project" value="TreeGrafter"/>
</dbReference>
<evidence type="ECO:0000256" key="3">
    <source>
        <dbReference type="ARBA" id="ARBA00022723"/>
    </source>
</evidence>
<evidence type="ECO:0000256" key="1">
    <source>
        <dbReference type="ARBA" id="ARBA00001936"/>
    </source>
</evidence>
<protein>
    <recommendedName>
        <fullName evidence="7">Nudix hydrolase domain-containing protein</fullName>
    </recommendedName>
</protein>
<evidence type="ECO:0000313" key="9">
    <source>
        <dbReference type="Proteomes" id="UP000054248"/>
    </source>
</evidence>
<evidence type="ECO:0000256" key="4">
    <source>
        <dbReference type="ARBA" id="ARBA00022801"/>
    </source>
</evidence>
<evidence type="ECO:0000256" key="6">
    <source>
        <dbReference type="ARBA" id="ARBA00023211"/>
    </source>
</evidence>
<keyword evidence="3" id="KW-0479">Metal-binding</keyword>
<sequence>MLRLPPPRQVSPYFGLDKPFTSQSLASIRKRLSEAFPGEESPAQSPSSGTAAVLIPLCNVGSRSGILFEIRGKLRHHSGEVSFPGGKVDPTDGSYLATALRETQEETGINPDQVEVLGRIGPSVLSLSGLRVYPYVGFIHSSARSEPLPLASATDTLPNISLKSLTLSPLEVVHAFHKPFNALVDQDIIRPHAFRGFTPYYAVDVTDEAHAAGIDSPAPTDVDEEGGSPRPGRLEIWGLTGWYLNLFMRTMDLYE</sequence>
<dbReference type="STRING" id="1051891.A0A0C3QIA3"/>
<reference evidence="9" key="2">
    <citation type="submission" date="2015-01" db="EMBL/GenBank/DDBJ databases">
        <title>Evolutionary Origins and Diversification of the Mycorrhizal Mutualists.</title>
        <authorList>
            <consortium name="DOE Joint Genome Institute"/>
            <consortium name="Mycorrhizal Genomics Consortium"/>
            <person name="Kohler A."/>
            <person name="Kuo A."/>
            <person name="Nagy L.G."/>
            <person name="Floudas D."/>
            <person name="Copeland A."/>
            <person name="Barry K.W."/>
            <person name="Cichocki N."/>
            <person name="Veneault-Fourrey C."/>
            <person name="LaButti K."/>
            <person name="Lindquist E.A."/>
            <person name="Lipzen A."/>
            <person name="Lundell T."/>
            <person name="Morin E."/>
            <person name="Murat C."/>
            <person name="Riley R."/>
            <person name="Ohm R."/>
            <person name="Sun H."/>
            <person name="Tunlid A."/>
            <person name="Henrissat B."/>
            <person name="Grigoriev I.V."/>
            <person name="Hibbett D.S."/>
            <person name="Martin F."/>
        </authorList>
    </citation>
    <scope>NUCLEOTIDE SEQUENCE [LARGE SCALE GENOMIC DNA]</scope>
    <source>
        <strain evidence="9">MUT 4182</strain>
    </source>
</reference>
<dbReference type="AlphaFoldDB" id="A0A0C3QIA3"/>
<gene>
    <name evidence="8" type="ORF">M407DRAFT_24244</name>
</gene>
<name>A0A0C3QIA3_9AGAM</name>
<dbReference type="PANTHER" id="PTHR12992">
    <property type="entry name" value="NUDIX HYDROLASE"/>
    <property type="match status" value="1"/>
</dbReference>
<dbReference type="GO" id="GO:0010945">
    <property type="term" value="F:coenzyme A diphosphatase activity"/>
    <property type="evidence" value="ECO:0007669"/>
    <property type="project" value="InterPro"/>
</dbReference>
<dbReference type="PROSITE" id="PS51462">
    <property type="entry name" value="NUDIX"/>
    <property type="match status" value="1"/>
</dbReference>
<accession>A0A0C3QIA3</accession>
<evidence type="ECO:0000313" key="8">
    <source>
        <dbReference type="EMBL" id="KIO26526.1"/>
    </source>
</evidence>
<dbReference type="Proteomes" id="UP000054248">
    <property type="component" value="Unassembled WGS sequence"/>
</dbReference>
<reference evidence="8 9" key="1">
    <citation type="submission" date="2014-04" db="EMBL/GenBank/DDBJ databases">
        <authorList>
            <consortium name="DOE Joint Genome Institute"/>
            <person name="Kuo A."/>
            <person name="Girlanda M."/>
            <person name="Perotto S."/>
            <person name="Kohler A."/>
            <person name="Nagy L.G."/>
            <person name="Floudas D."/>
            <person name="Copeland A."/>
            <person name="Barry K.W."/>
            <person name="Cichocki N."/>
            <person name="Veneault-Fourrey C."/>
            <person name="LaButti K."/>
            <person name="Lindquist E.A."/>
            <person name="Lipzen A."/>
            <person name="Lundell T."/>
            <person name="Morin E."/>
            <person name="Murat C."/>
            <person name="Sun H."/>
            <person name="Tunlid A."/>
            <person name="Henrissat B."/>
            <person name="Grigoriev I.V."/>
            <person name="Hibbett D.S."/>
            <person name="Martin F."/>
            <person name="Nordberg H.P."/>
            <person name="Cantor M.N."/>
            <person name="Hua S.X."/>
        </authorList>
    </citation>
    <scope>NUCLEOTIDE SEQUENCE [LARGE SCALE GENOMIC DNA]</scope>
    <source>
        <strain evidence="8 9">MUT 4182</strain>
    </source>
</reference>
<keyword evidence="9" id="KW-1185">Reference proteome</keyword>
<dbReference type="InterPro" id="IPR045121">
    <property type="entry name" value="CoAse"/>
</dbReference>
<dbReference type="PANTHER" id="PTHR12992:SF24">
    <property type="entry name" value="PEROXISOMAL COENZYME A DIPHOSPHATASE NUDT7"/>
    <property type="match status" value="1"/>
</dbReference>
<proteinExistence type="predicted"/>
<evidence type="ECO:0000256" key="5">
    <source>
        <dbReference type="ARBA" id="ARBA00022842"/>
    </source>
</evidence>
<organism evidence="8 9">
    <name type="scientific">Tulasnella calospora MUT 4182</name>
    <dbReference type="NCBI Taxonomy" id="1051891"/>
    <lineage>
        <taxon>Eukaryota</taxon>
        <taxon>Fungi</taxon>
        <taxon>Dikarya</taxon>
        <taxon>Basidiomycota</taxon>
        <taxon>Agaricomycotina</taxon>
        <taxon>Agaricomycetes</taxon>
        <taxon>Cantharellales</taxon>
        <taxon>Tulasnellaceae</taxon>
        <taxon>Tulasnella</taxon>
    </lineage>
</organism>
<dbReference type="CDD" id="cd03426">
    <property type="entry name" value="NUDIX_CoAse_Nudt7"/>
    <property type="match status" value="1"/>
</dbReference>
<dbReference type="SUPFAM" id="SSF55811">
    <property type="entry name" value="Nudix"/>
    <property type="match status" value="1"/>
</dbReference>